<evidence type="ECO:0000256" key="1">
    <source>
        <dbReference type="ARBA" id="ARBA00004141"/>
    </source>
</evidence>
<reference evidence="7" key="1">
    <citation type="journal article" date="2019" name="Int. J. Syst. Evol. Microbiol.">
        <title>The Global Catalogue of Microorganisms (GCM) 10K type strain sequencing project: providing services to taxonomists for standard genome sequencing and annotation.</title>
        <authorList>
            <consortium name="The Broad Institute Genomics Platform"/>
            <consortium name="The Broad Institute Genome Sequencing Center for Infectious Disease"/>
            <person name="Wu L."/>
            <person name="Ma J."/>
        </authorList>
    </citation>
    <scope>NUCLEOTIDE SEQUENCE [LARGE SCALE GENOMIC DNA]</scope>
    <source>
        <strain evidence="7">CCTCC AB 2013263</strain>
    </source>
</reference>
<organism evidence="6 7">
    <name type="scientific">Deinococcus antarcticus</name>
    <dbReference type="NCBI Taxonomy" id="1298767"/>
    <lineage>
        <taxon>Bacteria</taxon>
        <taxon>Thermotogati</taxon>
        <taxon>Deinococcota</taxon>
        <taxon>Deinococci</taxon>
        <taxon>Deinococcales</taxon>
        <taxon>Deinococcaceae</taxon>
        <taxon>Deinococcus</taxon>
    </lineage>
</organism>
<feature type="transmembrane region" description="Helical" evidence="5">
    <location>
        <begin position="68"/>
        <end position="84"/>
    </location>
</feature>
<keyword evidence="4 5" id="KW-0472">Membrane</keyword>
<keyword evidence="3 5" id="KW-1133">Transmembrane helix</keyword>
<comment type="subcellular location">
    <subcellularLocation>
        <location evidence="1">Membrane</location>
        <topology evidence="1">Multi-pass membrane protein</topology>
    </subcellularLocation>
</comment>
<dbReference type="RefSeq" id="WP_380079149.1">
    <property type="nucleotide sequence ID" value="NZ_JBHRZF010000161.1"/>
</dbReference>
<feature type="transmembrane region" description="Helical" evidence="5">
    <location>
        <begin position="111"/>
        <end position="131"/>
    </location>
</feature>
<proteinExistence type="predicted"/>
<dbReference type="Proteomes" id="UP001595748">
    <property type="component" value="Unassembled WGS sequence"/>
</dbReference>
<evidence type="ECO:0000313" key="6">
    <source>
        <dbReference type="EMBL" id="MFC3861849.1"/>
    </source>
</evidence>
<evidence type="ECO:0000313" key="7">
    <source>
        <dbReference type="Proteomes" id="UP001595748"/>
    </source>
</evidence>
<dbReference type="Pfam" id="PF04140">
    <property type="entry name" value="ICMT"/>
    <property type="match status" value="1"/>
</dbReference>
<evidence type="ECO:0000256" key="5">
    <source>
        <dbReference type="SAM" id="Phobius"/>
    </source>
</evidence>
<dbReference type="EMBL" id="JBHRZF010000161">
    <property type="protein sequence ID" value="MFC3861849.1"/>
    <property type="molecule type" value="Genomic_DNA"/>
</dbReference>
<accession>A0ABV8A826</accession>
<feature type="transmembrane region" description="Helical" evidence="5">
    <location>
        <begin position="137"/>
        <end position="155"/>
    </location>
</feature>
<sequence length="166" mass="18819">MTLSGVTVGLLVSRWREVTRSRRNEVRARARGAQEAGRGHYPLFWLLHGAWFLSLWREGRQQHKVNLIFLPILALLGFARFAVIRRAGDTWSARILPVPDEVKRDPARYRLLRLASYGIAAVEIAVAPLAVNARRTAGVFTLLNLLLLLFFRLPAERRAIKDLAGE</sequence>
<name>A0ABV8A826_9DEIO</name>
<dbReference type="InterPro" id="IPR007269">
    <property type="entry name" value="ICMT_MeTrfase"/>
</dbReference>
<evidence type="ECO:0000256" key="4">
    <source>
        <dbReference type="ARBA" id="ARBA00023136"/>
    </source>
</evidence>
<gene>
    <name evidence="6" type="ORF">ACFOPQ_13865</name>
</gene>
<evidence type="ECO:0000256" key="3">
    <source>
        <dbReference type="ARBA" id="ARBA00022989"/>
    </source>
</evidence>
<comment type="caution">
    <text evidence="6">The sequence shown here is derived from an EMBL/GenBank/DDBJ whole genome shotgun (WGS) entry which is preliminary data.</text>
</comment>
<keyword evidence="2 5" id="KW-0812">Transmembrane</keyword>
<keyword evidence="7" id="KW-1185">Reference proteome</keyword>
<protein>
    <submittedName>
        <fullName evidence="6">Isoprenylcysteine carboxylmethyltransferase family protein</fullName>
    </submittedName>
</protein>
<evidence type="ECO:0000256" key="2">
    <source>
        <dbReference type="ARBA" id="ARBA00022692"/>
    </source>
</evidence>